<dbReference type="AlphaFoldDB" id="A0A4Y8R861"/>
<dbReference type="InterPro" id="IPR037523">
    <property type="entry name" value="VOC_core"/>
</dbReference>
<dbReference type="InterPro" id="IPR029068">
    <property type="entry name" value="Glyas_Bleomycin-R_OHBP_Dase"/>
</dbReference>
<organism evidence="2 3">
    <name type="scientific">Cellulosimicrobium funkei</name>
    <dbReference type="NCBI Taxonomy" id="264251"/>
    <lineage>
        <taxon>Bacteria</taxon>
        <taxon>Bacillati</taxon>
        <taxon>Actinomycetota</taxon>
        <taxon>Actinomycetes</taxon>
        <taxon>Micrococcales</taxon>
        <taxon>Promicromonosporaceae</taxon>
        <taxon>Cellulosimicrobium</taxon>
    </lineage>
</organism>
<sequence length="162" mass="17134">MARLTFRVGWRGRIRAPPASGVGPGPRLGPMTTTIGRTVLLCRDLDASAAFWADGFGFRTLFQGETEGFPLLHVGPGRVVEPGLWLVPLPEGGAPLVRHGLPNLVLYVDDLDATLGRLAAAGVEPFVGPDADAETGDRFAHVHDPDGHRVVVVQLGTTTDPA</sequence>
<dbReference type="InterPro" id="IPR004360">
    <property type="entry name" value="Glyas_Fos-R_dOase_dom"/>
</dbReference>
<keyword evidence="3" id="KW-1185">Reference proteome</keyword>
<evidence type="ECO:0000313" key="3">
    <source>
        <dbReference type="Proteomes" id="UP000298003"/>
    </source>
</evidence>
<accession>A0A4Y8R861</accession>
<dbReference type="SUPFAM" id="SSF54593">
    <property type="entry name" value="Glyoxalase/Bleomycin resistance protein/Dihydroxybiphenyl dioxygenase"/>
    <property type="match status" value="1"/>
</dbReference>
<evidence type="ECO:0000259" key="1">
    <source>
        <dbReference type="PROSITE" id="PS51819"/>
    </source>
</evidence>
<dbReference type="EMBL" id="SOZH01000001">
    <property type="protein sequence ID" value="TFF17425.1"/>
    <property type="molecule type" value="Genomic_DNA"/>
</dbReference>
<evidence type="ECO:0000313" key="2">
    <source>
        <dbReference type="EMBL" id="TFF17425.1"/>
    </source>
</evidence>
<protein>
    <submittedName>
        <fullName evidence="2">VOC family protein</fullName>
    </submittedName>
</protein>
<dbReference type="Pfam" id="PF00903">
    <property type="entry name" value="Glyoxalase"/>
    <property type="match status" value="1"/>
</dbReference>
<dbReference type="CDD" id="cd06587">
    <property type="entry name" value="VOC"/>
    <property type="match status" value="1"/>
</dbReference>
<dbReference type="Proteomes" id="UP000298003">
    <property type="component" value="Unassembled WGS sequence"/>
</dbReference>
<dbReference type="Gene3D" id="3.10.180.10">
    <property type="entry name" value="2,3-Dihydroxybiphenyl 1,2-Dioxygenase, domain 1"/>
    <property type="match status" value="1"/>
</dbReference>
<comment type="caution">
    <text evidence="2">The sequence shown here is derived from an EMBL/GenBank/DDBJ whole genome shotgun (WGS) entry which is preliminary data.</text>
</comment>
<proteinExistence type="predicted"/>
<reference evidence="2 3" key="1">
    <citation type="submission" date="2019-03" db="EMBL/GenBank/DDBJ databases">
        <title>Cellulosimicrobium funkei JCM14302 Assembly.</title>
        <authorList>
            <person name="Dou T."/>
        </authorList>
    </citation>
    <scope>NUCLEOTIDE SEQUENCE [LARGE SCALE GENOMIC DNA]</scope>
    <source>
        <strain evidence="2 3">JCM 14302</strain>
    </source>
</reference>
<name>A0A4Y8R861_9MICO</name>
<gene>
    <name evidence="2" type="ORF">E1O70_01175</name>
</gene>
<feature type="domain" description="VOC" evidence="1">
    <location>
        <begin position="34"/>
        <end position="155"/>
    </location>
</feature>
<dbReference type="PROSITE" id="PS51819">
    <property type="entry name" value="VOC"/>
    <property type="match status" value="1"/>
</dbReference>